<evidence type="ECO:0000313" key="3">
    <source>
        <dbReference type="Proteomes" id="UP000314294"/>
    </source>
</evidence>
<sequence length="99" mass="10923">MTSTTSMASTTAVEVSTSDPRSALKDRAAVEQKQQLGVQMWDNSAPWRPRRGILAQQLQAGRHIRESSLMHTRGLRGPVNTSSTHSLCRFGFVVLICVQ</sequence>
<feature type="compositionally biased region" description="Low complexity" evidence="1">
    <location>
        <begin position="1"/>
        <end position="18"/>
    </location>
</feature>
<accession>A0A4Z2EUA8</accession>
<dbReference type="AlphaFoldDB" id="A0A4Z2EUA8"/>
<evidence type="ECO:0000313" key="2">
    <source>
        <dbReference type="EMBL" id="TNN32220.1"/>
    </source>
</evidence>
<name>A0A4Z2EUA8_9TELE</name>
<organism evidence="2 3">
    <name type="scientific">Liparis tanakae</name>
    <name type="common">Tanaka's snailfish</name>
    <dbReference type="NCBI Taxonomy" id="230148"/>
    <lineage>
        <taxon>Eukaryota</taxon>
        <taxon>Metazoa</taxon>
        <taxon>Chordata</taxon>
        <taxon>Craniata</taxon>
        <taxon>Vertebrata</taxon>
        <taxon>Euteleostomi</taxon>
        <taxon>Actinopterygii</taxon>
        <taxon>Neopterygii</taxon>
        <taxon>Teleostei</taxon>
        <taxon>Neoteleostei</taxon>
        <taxon>Acanthomorphata</taxon>
        <taxon>Eupercaria</taxon>
        <taxon>Perciformes</taxon>
        <taxon>Cottioidei</taxon>
        <taxon>Cottales</taxon>
        <taxon>Liparidae</taxon>
        <taxon>Liparis</taxon>
    </lineage>
</organism>
<dbReference type="Proteomes" id="UP000314294">
    <property type="component" value="Unassembled WGS sequence"/>
</dbReference>
<protein>
    <submittedName>
        <fullName evidence="2">Uncharacterized protein</fullName>
    </submittedName>
</protein>
<reference evidence="2 3" key="1">
    <citation type="submission" date="2019-03" db="EMBL/GenBank/DDBJ databases">
        <title>First draft genome of Liparis tanakae, snailfish: a comprehensive survey of snailfish specific genes.</title>
        <authorList>
            <person name="Kim W."/>
            <person name="Song I."/>
            <person name="Jeong J.-H."/>
            <person name="Kim D."/>
            <person name="Kim S."/>
            <person name="Ryu S."/>
            <person name="Song J.Y."/>
            <person name="Lee S.K."/>
        </authorList>
    </citation>
    <scope>NUCLEOTIDE SEQUENCE [LARGE SCALE GENOMIC DNA]</scope>
    <source>
        <tissue evidence="2">Muscle</tissue>
    </source>
</reference>
<evidence type="ECO:0000256" key="1">
    <source>
        <dbReference type="SAM" id="MobiDB-lite"/>
    </source>
</evidence>
<proteinExistence type="predicted"/>
<dbReference type="EMBL" id="SRLO01002835">
    <property type="protein sequence ID" value="TNN32220.1"/>
    <property type="molecule type" value="Genomic_DNA"/>
</dbReference>
<comment type="caution">
    <text evidence="2">The sequence shown here is derived from an EMBL/GenBank/DDBJ whole genome shotgun (WGS) entry which is preliminary data.</text>
</comment>
<feature type="region of interest" description="Disordered" evidence="1">
    <location>
        <begin position="1"/>
        <end position="29"/>
    </location>
</feature>
<gene>
    <name evidence="2" type="ORF">EYF80_057619</name>
</gene>
<keyword evidence="3" id="KW-1185">Reference proteome</keyword>